<evidence type="ECO:0000313" key="2">
    <source>
        <dbReference type="Proteomes" id="UP000789920"/>
    </source>
</evidence>
<dbReference type="Proteomes" id="UP000789920">
    <property type="component" value="Unassembled WGS sequence"/>
</dbReference>
<proteinExistence type="predicted"/>
<reference evidence="1" key="1">
    <citation type="submission" date="2021-06" db="EMBL/GenBank/DDBJ databases">
        <authorList>
            <person name="Kallberg Y."/>
            <person name="Tangrot J."/>
            <person name="Rosling A."/>
        </authorList>
    </citation>
    <scope>NUCLEOTIDE SEQUENCE</scope>
    <source>
        <strain evidence="1">MA461A</strain>
    </source>
</reference>
<sequence>MQNLFSGCPKLQEIDLVGDRSDEGKLDIDDVLCEIGSVVPENLKFLNLGSKAWTYTKDSISEFLDKCETRLKRKPCTFIMGSHLSRKVVEKLNLYEEKGVIQIMVTRSEREIYL</sequence>
<organism evidence="1 2">
    <name type="scientific">Racocetra persica</name>
    <dbReference type="NCBI Taxonomy" id="160502"/>
    <lineage>
        <taxon>Eukaryota</taxon>
        <taxon>Fungi</taxon>
        <taxon>Fungi incertae sedis</taxon>
        <taxon>Mucoromycota</taxon>
        <taxon>Glomeromycotina</taxon>
        <taxon>Glomeromycetes</taxon>
        <taxon>Diversisporales</taxon>
        <taxon>Gigasporaceae</taxon>
        <taxon>Racocetra</taxon>
    </lineage>
</organism>
<name>A0ACA9RBU4_9GLOM</name>
<keyword evidence="2" id="KW-1185">Reference proteome</keyword>
<gene>
    <name evidence="1" type="ORF">RPERSI_LOCUS18216</name>
</gene>
<accession>A0ACA9RBU4</accession>
<protein>
    <submittedName>
        <fullName evidence="1">5638_t:CDS:1</fullName>
    </submittedName>
</protein>
<comment type="caution">
    <text evidence="1">The sequence shown here is derived from an EMBL/GenBank/DDBJ whole genome shotgun (WGS) entry which is preliminary data.</text>
</comment>
<evidence type="ECO:0000313" key="1">
    <source>
        <dbReference type="EMBL" id="CAG8785406.1"/>
    </source>
</evidence>
<dbReference type="EMBL" id="CAJVQC010047902">
    <property type="protein sequence ID" value="CAG8785406.1"/>
    <property type="molecule type" value="Genomic_DNA"/>
</dbReference>
<feature type="non-terminal residue" evidence="1">
    <location>
        <position position="1"/>
    </location>
</feature>